<feature type="domain" description="F-box" evidence="1">
    <location>
        <begin position="1"/>
        <end position="56"/>
    </location>
</feature>
<comment type="caution">
    <text evidence="2">The sequence shown here is derived from an EMBL/GenBank/DDBJ whole genome shotgun (WGS) entry which is preliminary data.</text>
</comment>
<evidence type="ECO:0000313" key="4">
    <source>
        <dbReference type="Proteomes" id="UP000663829"/>
    </source>
</evidence>
<keyword evidence="4" id="KW-1185">Reference proteome</keyword>
<dbReference type="SUPFAM" id="SSF52047">
    <property type="entry name" value="RNI-like"/>
    <property type="match status" value="1"/>
</dbReference>
<gene>
    <name evidence="2" type="ORF">GPM918_LOCUS554</name>
    <name evidence="3" type="ORF">SRO942_LOCUS555</name>
</gene>
<dbReference type="EMBL" id="CAJOBC010000044">
    <property type="protein sequence ID" value="CAF3525020.1"/>
    <property type="molecule type" value="Genomic_DNA"/>
</dbReference>
<evidence type="ECO:0000313" key="3">
    <source>
        <dbReference type="EMBL" id="CAF3525020.1"/>
    </source>
</evidence>
<organism evidence="2 4">
    <name type="scientific">Didymodactylos carnosus</name>
    <dbReference type="NCBI Taxonomy" id="1234261"/>
    <lineage>
        <taxon>Eukaryota</taxon>
        <taxon>Metazoa</taxon>
        <taxon>Spiralia</taxon>
        <taxon>Gnathifera</taxon>
        <taxon>Rotifera</taxon>
        <taxon>Eurotatoria</taxon>
        <taxon>Bdelloidea</taxon>
        <taxon>Philodinida</taxon>
        <taxon>Philodinidae</taxon>
        <taxon>Didymodactylos</taxon>
    </lineage>
</organism>
<sequence>MLEQFPNELLLYLFDYLSPSDIFYSFSNLNLRLNSLISCFDLTQMSRKSLSLWTQSILPKYHITSLILSNKHLDLILELFHEDQLHSLIFTDLNFFQSSKLIYFKQLSYLSIQSMVANYSDNMFKTLLSLPKLDQCYLSTTFELNFSINELLPISNIRYLTVCLVDLNCLSKLFLSIPHIKYLNVTITSGYKWHTSSLIVPSNLKYLKLILNDTISFDPIESLIKMFQKLIFLSYSSENCRQNESHINNEKWQNILKSLPILKQFQFYCELSDRFDIVDANRILSSFQIDYFIKNKIYFAVLMDNTSHFILHTIPYPNKKASIRWNSFKVQLTSLNRVRNVYDYVRFLKITVSGKTIPQIVLPQKYPNVDSLELNVTPIPVNILVAFLQYLSTIISYSKLKHLYLRTKYFSSSIFHEMFSQCQQLKTFNLAFNDVKNKLFSSDLNMRTVETLILRYYLSLTNDKIYDLSSIFPNVKFLSIELEQISLFMTTFDLLFEKLKNLVQFNLILYGEQQSQSAEWLQTIPMFQKYYITTNRGRLSVWV</sequence>
<dbReference type="AlphaFoldDB" id="A0A813P016"/>
<proteinExistence type="predicted"/>
<dbReference type="InterPro" id="IPR001810">
    <property type="entry name" value="F-box_dom"/>
</dbReference>
<dbReference type="Proteomes" id="UP000681722">
    <property type="component" value="Unassembled WGS sequence"/>
</dbReference>
<evidence type="ECO:0000313" key="2">
    <source>
        <dbReference type="EMBL" id="CAF0746223.1"/>
    </source>
</evidence>
<dbReference type="OrthoDB" id="9992664at2759"/>
<dbReference type="EMBL" id="CAJNOQ010000044">
    <property type="protein sequence ID" value="CAF0746223.1"/>
    <property type="molecule type" value="Genomic_DNA"/>
</dbReference>
<reference evidence="2" key="1">
    <citation type="submission" date="2021-02" db="EMBL/GenBank/DDBJ databases">
        <authorList>
            <person name="Nowell W R."/>
        </authorList>
    </citation>
    <scope>NUCLEOTIDE SEQUENCE</scope>
</reference>
<dbReference type="Proteomes" id="UP000663829">
    <property type="component" value="Unassembled WGS sequence"/>
</dbReference>
<dbReference type="Gene3D" id="3.80.10.10">
    <property type="entry name" value="Ribonuclease Inhibitor"/>
    <property type="match status" value="1"/>
</dbReference>
<name>A0A813P016_9BILA</name>
<dbReference type="PROSITE" id="PS50181">
    <property type="entry name" value="FBOX"/>
    <property type="match status" value="1"/>
</dbReference>
<accession>A0A813P016</accession>
<protein>
    <recommendedName>
        <fullName evidence="1">F-box domain-containing protein</fullName>
    </recommendedName>
</protein>
<evidence type="ECO:0000259" key="1">
    <source>
        <dbReference type="PROSITE" id="PS50181"/>
    </source>
</evidence>
<dbReference type="InterPro" id="IPR032675">
    <property type="entry name" value="LRR_dom_sf"/>
</dbReference>